<sequence>MIEGRSSSSSSLLLTTPTSPPRFPSPICNLQVPSTKTQAPKHHKSPPLIQPLKIKEQQQHQQKKKSSYITTTKTQRFSEKDAFPLSLPLHTKNPPAIYKDIQNFARQNKLKEALTILDYLDKQGIPVNPTTFSSLLSACVRSKSLIHGRQIHTYININGLEDNEFLRTKLVHMYTSCGSIEDAERVLDEIPSRETSVYPWNALLRGNVVHGGRRYRQVLDTYSQMRQLGVQLNVYTFSCLIKSFAGSSALTQGMKSHALLIKNGFLSGSILLQTSLIDMYFKCGKIKLARQVFEEIPERDVVVWGAMIAGFAHNRLKREALEYLRWMISEGIYPNSVILTTILPVMGELWALKLGQEIHGYVIKTKSYSKQLFIQSGLIDMYCKCKDLGSGRRVFYASKERNAVSWTALMSGYVSNGRLDQALRSITWMQQEGVKPDVVTVATVLPVCAELKALKQGKEIHGFVVKNGFLPNVSIVTSLMVMYSRCGILEYSCKLFDGMEKKNVISWTAMIDSYLKNRCLDEALAVFRSMQLSKHRPDSIAISRVLSACGELDLLKLGKELHGHVLKKDFDSIPFISAEIVKMYGRCGQIETAKMVFDMNPCKGSMTWTAIIEAYGCNGRYRDALDIFYQVGTNGFSPNHFTFKVLLSICDRAGLADEAKNIFNSMTQRYKIKASEEHYSSIIGLLTRLGRSEEAERFIHLRSLSASR</sequence>
<feature type="repeat" description="PPR" evidence="2">
    <location>
        <begin position="604"/>
        <end position="638"/>
    </location>
</feature>
<dbReference type="PANTHER" id="PTHR47926">
    <property type="entry name" value="PENTATRICOPEPTIDE REPEAT-CONTAINING PROTEIN"/>
    <property type="match status" value="1"/>
</dbReference>
<name>A0A200QZ18_MACCD</name>
<dbReference type="InterPro" id="IPR011990">
    <property type="entry name" value="TPR-like_helical_dom_sf"/>
</dbReference>
<comment type="caution">
    <text evidence="4">The sequence shown here is derived from an EMBL/GenBank/DDBJ whole genome shotgun (WGS) entry which is preliminary data.</text>
</comment>
<reference evidence="4 5" key="1">
    <citation type="journal article" date="2017" name="Mol. Plant">
        <title>The Genome of Medicinal Plant Macleaya cordata Provides New Insights into Benzylisoquinoline Alkaloids Metabolism.</title>
        <authorList>
            <person name="Liu X."/>
            <person name="Liu Y."/>
            <person name="Huang P."/>
            <person name="Ma Y."/>
            <person name="Qing Z."/>
            <person name="Tang Q."/>
            <person name="Cao H."/>
            <person name="Cheng P."/>
            <person name="Zheng Y."/>
            <person name="Yuan Z."/>
            <person name="Zhou Y."/>
            <person name="Liu J."/>
            <person name="Tang Z."/>
            <person name="Zhuo Y."/>
            <person name="Zhang Y."/>
            <person name="Yu L."/>
            <person name="Huang J."/>
            <person name="Yang P."/>
            <person name="Peng Q."/>
            <person name="Zhang J."/>
            <person name="Jiang W."/>
            <person name="Zhang Z."/>
            <person name="Lin K."/>
            <person name="Ro D.K."/>
            <person name="Chen X."/>
            <person name="Xiong X."/>
            <person name="Shang Y."/>
            <person name="Huang S."/>
            <person name="Zeng J."/>
        </authorList>
    </citation>
    <scope>NUCLEOTIDE SEQUENCE [LARGE SCALE GENOMIC DNA]</scope>
    <source>
        <strain evidence="5">cv. BLH2017</strain>
        <tissue evidence="4">Root</tissue>
    </source>
</reference>
<feature type="region of interest" description="Disordered" evidence="3">
    <location>
        <begin position="1"/>
        <end position="69"/>
    </location>
</feature>
<organism evidence="4 5">
    <name type="scientific">Macleaya cordata</name>
    <name type="common">Five-seeded plume-poppy</name>
    <name type="synonym">Bocconia cordata</name>
    <dbReference type="NCBI Taxonomy" id="56857"/>
    <lineage>
        <taxon>Eukaryota</taxon>
        <taxon>Viridiplantae</taxon>
        <taxon>Streptophyta</taxon>
        <taxon>Embryophyta</taxon>
        <taxon>Tracheophyta</taxon>
        <taxon>Spermatophyta</taxon>
        <taxon>Magnoliopsida</taxon>
        <taxon>Ranunculales</taxon>
        <taxon>Papaveraceae</taxon>
        <taxon>Papaveroideae</taxon>
        <taxon>Macleaya</taxon>
    </lineage>
</organism>
<keyword evidence="1" id="KW-0677">Repeat</keyword>
<dbReference type="Proteomes" id="UP000195402">
    <property type="component" value="Unassembled WGS sequence"/>
</dbReference>
<evidence type="ECO:0000313" key="4">
    <source>
        <dbReference type="EMBL" id="OVA15719.1"/>
    </source>
</evidence>
<dbReference type="GO" id="GO:0009451">
    <property type="term" value="P:RNA modification"/>
    <property type="evidence" value="ECO:0007669"/>
    <property type="project" value="InterPro"/>
</dbReference>
<dbReference type="InterPro" id="IPR002885">
    <property type="entry name" value="PPR_rpt"/>
</dbReference>
<dbReference type="Pfam" id="PF13812">
    <property type="entry name" value="PPR_3"/>
    <property type="match status" value="1"/>
</dbReference>
<evidence type="ECO:0000313" key="5">
    <source>
        <dbReference type="Proteomes" id="UP000195402"/>
    </source>
</evidence>
<gene>
    <name evidence="4" type="ORF">BVC80_1315g45</name>
</gene>
<feature type="repeat" description="PPR" evidence="2">
    <location>
        <begin position="503"/>
        <end position="537"/>
    </location>
</feature>
<dbReference type="PANTHER" id="PTHR47926:SF354">
    <property type="entry name" value="REPEAT (PPR-LIKE) SUPERFAMILY PROTEIN, PUTATIVE-RELATED"/>
    <property type="match status" value="1"/>
</dbReference>
<keyword evidence="5" id="KW-1185">Reference proteome</keyword>
<evidence type="ECO:0000256" key="3">
    <source>
        <dbReference type="SAM" id="MobiDB-lite"/>
    </source>
</evidence>
<dbReference type="GO" id="GO:0003723">
    <property type="term" value="F:RNA binding"/>
    <property type="evidence" value="ECO:0007669"/>
    <property type="project" value="InterPro"/>
</dbReference>
<dbReference type="FunFam" id="1.25.40.10:FF:000073">
    <property type="entry name" value="Pentatricopeptide repeat-containing protein chloroplastic"/>
    <property type="match status" value="1"/>
</dbReference>
<accession>A0A200QZ18</accession>
<dbReference type="OMA" id="WTAMIDC"/>
<dbReference type="Pfam" id="PF13041">
    <property type="entry name" value="PPR_2"/>
    <property type="match status" value="2"/>
</dbReference>
<dbReference type="NCBIfam" id="TIGR00756">
    <property type="entry name" value="PPR"/>
    <property type="match status" value="5"/>
</dbReference>
<dbReference type="FunFam" id="1.25.40.10:FF:000344">
    <property type="entry name" value="Pentatricopeptide repeat-containing protein"/>
    <property type="match status" value="1"/>
</dbReference>
<dbReference type="InParanoid" id="A0A200QZ18"/>
<evidence type="ECO:0000256" key="1">
    <source>
        <dbReference type="ARBA" id="ARBA00022737"/>
    </source>
</evidence>
<dbReference type="AlphaFoldDB" id="A0A200QZ18"/>
<dbReference type="STRING" id="56857.A0A200QZ18"/>
<dbReference type="Pfam" id="PF01535">
    <property type="entry name" value="PPR"/>
    <property type="match status" value="2"/>
</dbReference>
<dbReference type="OrthoDB" id="1891906at2759"/>
<dbReference type="Gene3D" id="1.25.40.10">
    <property type="entry name" value="Tetratricopeptide repeat domain"/>
    <property type="match status" value="5"/>
</dbReference>
<dbReference type="EMBL" id="MVGT01000739">
    <property type="protein sequence ID" value="OVA15719.1"/>
    <property type="molecule type" value="Genomic_DNA"/>
</dbReference>
<feature type="repeat" description="PPR" evidence="2">
    <location>
        <begin position="402"/>
        <end position="436"/>
    </location>
</feature>
<dbReference type="FunCoup" id="A0A200QZ18">
    <property type="interactions" value="502"/>
</dbReference>
<evidence type="ECO:0000256" key="2">
    <source>
        <dbReference type="PROSITE-ProRule" id="PRU00708"/>
    </source>
</evidence>
<protein>
    <submittedName>
        <fullName evidence="4">Pentatricopeptide repeat</fullName>
    </submittedName>
</protein>
<feature type="compositionally biased region" description="Low complexity" evidence="3">
    <location>
        <begin position="1"/>
        <end position="17"/>
    </location>
</feature>
<feature type="repeat" description="PPR" evidence="2">
    <location>
        <begin position="300"/>
        <end position="334"/>
    </location>
</feature>
<dbReference type="FunFam" id="1.25.40.10:FF:001058">
    <property type="entry name" value="Pentatricopeptide repeat-containing protein chloroplastic"/>
    <property type="match status" value="1"/>
</dbReference>
<dbReference type="PROSITE" id="PS51375">
    <property type="entry name" value="PPR"/>
    <property type="match status" value="4"/>
</dbReference>
<dbReference type="InterPro" id="IPR046960">
    <property type="entry name" value="PPR_At4g14850-like_plant"/>
</dbReference>
<proteinExistence type="predicted"/>